<dbReference type="Proteomes" id="UP001497535">
    <property type="component" value="Unassembled WGS sequence"/>
</dbReference>
<name>A0ACB0Z8Y4_MELEN</name>
<gene>
    <name evidence="1" type="ORF">MENTE1834_LOCUS22187</name>
</gene>
<sequence length="78" mass="8673">MFAINLKFQTFSNESIHQTEIKGLTALSLGLILIISGMGNGGVVDLFMDYFVSGVDLSDKNLRLVALGIGLYFWTYMY</sequence>
<accession>A0ACB0Z8Y4</accession>
<evidence type="ECO:0000313" key="1">
    <source>
        <dbReference type="EMBL" id="CAK5075388.1"/>
    </source>
</evidence>
<keyword evidence="2" id="KW-1185">Reference proteome</keyword>
<protein>
    <submittedName>
        <fullName evidence="1">Uncharacterized protein</fullName>
    </submittedName>
</protein>
<dbReference type="EMBL" id="CAVMJV010000028">
    <property type="protein sequence ID" value="CAK5075388.1"/>
    <property type="molecule type" value="Genomic_DNA"/>
</dbReference>
<comment type="caution">
    <text evidence="1">The sequence shown here is derived from an EMBL/GenBank/DDBJ whole genome shotgun (WGS) entry which is preliminary data.</text>
</comment>
<reference evidence="1" key="1">
    <citation type="submission" date="2023-11" db="EMBL/GenBank/DDBJ databases">
        <authorList>
            <person name="Poullet M."/>
        </authorList>
    </citation>
    <scope>NUCLEOTIDE SEQUENCE</scope>
    <source>
        <strain evidence="1">E1834</strain>
    </source>
</reference>
<proteinExistence type="predicted"/>
<evidence type="ECO:0000313" key="2">
    <source>
        <dbReference type="Proteomes" id="UP001497535"/>
    </source>
</evidence>
<organism evidence="1 2">
    <name type="scientific">Meloidogyne enterolobii</name>
    <name type="common">Root-knot nematode worm</name>
    <name type="synonym">Meloidogyne mayaguensis</name>
    <dbReference type="NCBI Taxonomy" id="390850"/>
    <lineage>
        <taxon>Eukaryota</taxon>
        <taxon>Metazoa</taxon>
        <taxon>Ecdysozoa</taxon>
        <taxon>Nematoda</taxon>
        <taxon>Chromadorea</taxon>
        <taxon>Rhabditida</taxon>
        <taxon>Tylenchina</taxon>
        <taxon>Tylenchomorpha</taxon>
        <taxon>Tylenchoidea</taxon>
        <taxon>Meloidogynidae</taxon>
        <taxon>Meloidogyninae</taxon>
        <taxon>Meloidogyne</taxon>
    </lineage>
</organism>